<dbReference type="EMBL" id="CM043015">
    <property type="protein sequence ID" value="KAI4471164.1"/>
    <property type="molecule type" value="Genomic_DNA"/>
</dbReference>
<evidence type="ECO:0000313" key="2">
    <source>
        <dbReference type="Proteomes" id="UP001056778"/>
    </source>
</evidence>
<sequence length="831" mass="94550">MGVHISKVKHLKLDRWEDSQVKRMKEVGNLNAKLKYEERVPPCYRKPAENDPQTRRTSYDMAVQLSEDQCRELMRTAQPQHRNRHFTQCTARFDGTRTQAAVTEFLTAIKIFKSVERITDADALTGLPLLLTGEASTWWNGIKGTIATFSDATQAIQLAFAPQRPNFRVFSEIFACTQTAEMTTDQFVTSQRDRFSQLSEDLPEKWQIDMVYALLRSKIRDRVPRDDVTTFQDLLKKARVIEAAERDHKGLKPAKPAAEPARARVKCDFCKNFGHPVSECRKKARTQAPTEEAAPRPSTSTPTNPIQCYGCGTPGVIRRNCPRCSKAPVPVSFCYVDTQSMERPAVEITIHGIRGTAYLDSGAKATLASPELYRILAQFGHSFAEKTINLVQADGKSRITTVRSTTVPVLLKGRTIKTTFLALPDTPNAKTLLGVDFLHDAGLVVDYKHAQWHFHGNRHQCYGFLPKDQQPLHPEEMQKPKRSRGQSPSLTVPIAGLLHEQQPPSGPTEPEPMQCDHESQLIEGYGPTYPAPHAEDIRHAAQVLQPLDSQVLIEQWIRAKYQREEFCHPEKQTYINGYKDGYLKKRGKEDSAYHPRKFVLSESDDTLKYFVKEKDKEPKAILRVSELNVVFAPEKVAIPTSLQLTFLKDGSTRHIYVYHDNPEEITNWYMAIRCVKLHRLQVAYPSASEADLVNYLTEDFAKEGWLFKTGPRSTDGFKKRWFTLDNRKLMYHDDPLDAHPKGEIFLGYMSDGYSVRVGAKAGVKDLRFTFTLTTPERVFNLSAMSEVERDQWIAVIERVLERPLTPQDSVISARLVRKRTNTKSINIFSAR</sequence>
<keyword evidence="2" id="KW-1185">Reference proteome</keyword>
<gene>
    <name evidence="1" type="ORF">MML48_1g12329</name>
</gene>
<name>A0ACB9TWM4_HOLOL</name>
<protein>
    <submittedName>
        <fullName evidence="1">Arf-gap with dual ph domain-containing protein 1-like protein</fullName>
    </submittedName>
</protein>
<organism evidence="1 2">
    <name type="scientific">Holotrichia oblita</name>
    <name type="common">Chafer beetle</name>
    <dbReference type="NCBI Taxonomy" id="644536"/>
    <lineage>
        <taxon>Eukaryota</taxon>
        <taxon>Metazoa</taxon>
        <taxon>Ecdysozoa</taxon>
        <taxon>Arthropoda</taxon>
        <taxon>Hexapoda</taxon>
        <taxon>Insecta</taxon>
        <taxon>Pterygota</taxon>
        <taxon>Neoptera</taxon>
        <taxon>Endopterygota</taxon>
        <taxon>Coleoptera</taxon>
        <taxon>Polyphaga</taxon>
        <taxon>Scarabaeiformia</taxon>
        <taxon>Scarabaeidae</taxon>
        <taxon>Melolonthinae</taxon>
        <taxon>Holotrichia</taxon>
    </lineage>
</organism>
<comment type="caution">
    <text evidence="1">The sequence shown here is derived from an EMBL/GenBank/DDBJ whole genome shotgun (WGS) entry which is preliminary data.</text>
</comment>
<proteinExistence type="predicted"/>
<accession>A0ACB9TWM4</accession>
<reference evidence="1" key="1">
    <citation type="submission" date="2022-04" db="EMBL/GenBank/DDBJ databases">
        <title>Chromosome-scale genome assembly of Holotrichia oblita Faldermann.</title>
        <authorList>
            <person name="Rongchong L."/>
        </authorList>
    </citation>
    <scope>NUCLEOTIDE SEQUENCE</scope>
    <source>
        <strain evidence="1">81SQS9</strain>
    </source>
</reference>
<evidence type="ECO:0000313" key="1">
    <source>
        <dbReference type="EMBL" id="KAI4471164.1"/>
    </source>
</evidence>
<dbReference type="Proteomes" id="UP001056778">
    <property type="component" value="Chromosome 1"/>
</dbReference>